<dbReference type="OrthoDB" id="5974632at2759"/>
<organism evidence="2 3">
    <name type="scientific">Scyliorhinus torazame</name>
    <name type="common">Cloudy catshark</name>
    <name type="synonym">Catulus torazame</name>
    <dbReference type="NCBI Taxonomy" id="75743"/>
    <lineage>
        <taxon>Eukaryota</taxon>
        <taxon>Metazoa</taxon>
        <taxon>Chordata</taxon>
        <taxon>Craniata</taxon>
        <taxon>Vertebrata</taxon>
        <taxon>Chondrichthyes</taxon>
        <taxon>Elasmobranchii</taxon>
        <taxon>Galeomorphii</taxon>
        <taxon>Galeoidea</taxon>
        <taxon>Carcharhiniformes</taxon>
        <taxon>Scyliorhinidae</taxon>
        <taxon>Scyliorhinus</taxon>
    </lineage>
</organism>
<dbReference type="Proteomes" id="UP000288216">
    <property type="component" value="Unassembled WGS sequence"/>
</dbReference>
<dbReference type="OMA" id="ERPVCKS"/>
<sequence>MAKQLPHSQTEPARSWTSSTPSVQWPREHQLYRSFASETQVSVIHPPKLIPAQDLIAFEQGQLCSSGQPSGRQQPEAFRLLKVNIQPFESRNKCDSKKRLKRRRERRVTERPVCKSPQSDKQLASPDPPEHQEVESRTCVVKSLGLCSEMSLDL</sequence>
<protein>
    <submittedName>
        <fullName evidence="2">Uncharacterized protein</fullName>
    </submittedName>
</protein>
<feature type="region of interest" description="Disordered" evidence="1">
    <location>
        <begin position="92"/>
        <end position="136"/>
    </location>
</feature>
<evidence type="ECO:0000256" key="1">
    <source>
        <dbReference type="SAM" id="MobiDB-lite"/>
    </source>
</evidence>
<reference evidence="2 3" key="1">
    <citation type="journal article" date="2018" name="Nat. Ecol. Evol.">
        <title>Shark genomes provide insights into elasmobranch evolution and the origin of vertebrates.</title>
        <authorList>
            <person name="Hara Y"/>
            <person name="Yamaguchi K"/>
            <person name="Onimaru K"/>
            <person name="Kadota M"/>
            <person name="Koyanagi M"/>
            <person name="Keeley SD"/>
            <person name="Tatsumi K"/>
            <person name="Tanaka K"/>
            <person name="Motone F"/>
            <person name="Kageyama Y"/>
            <person name="Nozu R"/>
            <person name="Adachi N"/>
            <person name="Nishimura O"/>
            <person name="Nakagawa R"/>
            <person name="Tanegashima C"/>
            <person name="Kiyatake I"/>
            <person name="Matsumoto R"/>
            <person name="Murakumo K"/>
            <person name="Nishida K"/>
            <person name="Terakita A"/>
            <person name="Kuratani S"/>
            <person name="Sato K"/>
            <person name="Hyodo S Kuraku.S."/>
        </authorList>
    </citation>
    <scope>NUCLEOTIDE SEQUENCE [LARGE SCALE GENOMIC DNA]</scope>
</reference>
<feature type="region of interest" description="Disordered" evidence="1">
    <location>
        <begin position="1"/>
        <end position="23"/>
    </location>
</feature>
<evidence type="ECO:0000313" key="3">
    <source>
        <dbReference type="Proteomes" id="UP000288216"/>
    </source>
</evidence>
<name>A0A401Q7H1_SCYTO</name>
<keyword evidence="3" id="KW-1185">Reference proteome</keyword>
<evidence type="ECO:0000313" key="2">
    <source>
        <dbReference type="EMBL" id="GCB81344.1"/>
    </source>
</evidence>
<comment type="caution">
    <text evidence="2">The sequence shown here is derived from an EMBL/GenBank/DDBJ whole genome shotgun (WGS) entry which is preliminary data.</text>
</comment>
<proteinExistence type="predicted"/>
<gene>
    <name evidence="2" type="ORF">scyTo_0022492</name>
</gene>
<accession>A0A401Q7H1</accession>
<dbReference type="AlphaFoldDB" id="A0A401Q7H1"/>
<dbReference type="EMBL" id="BFAA01022754">
    <property type="protein sequence ID" value="GCB81344.1"/>
    <property type="molecule type" value="Genomic_DNA"/>
</dbReference>